<evidence type="ECO:0000313" key="2">
    <source>
        <dbReference type="Proteomes" id="UP000799302"/>
    </source>
</evidence>
<dbReference type="EMBL" id="MU004236">
    <property type="protein sequence ID" value="KAF2668286.1"/>
    <property type="molecule type" value="Genomic_DNA"/>
</dbReference>
<gene>
    <name evidence="1" type="ORF">BT63DRAFT_440475</name>
</gene>
<keyword evidence="2" id="KW-1185">Reference proteome</keyword>
<dbReference type="Proteomes" id="UP000799302">
    <property type="component" value="Unassembled WGS sequence"/>
</dbReference>
<name>A0A6A6U9K6_9PEZI</name>
<dbReference type="AlphaFoldDB" id="A0A6A6U9K6"/>
<dbReference type="OrthoDB" id="3938867at2759"/>
<sequence>MLPEVLEGRLLHLTEKTSFLQNEIFCEWAYFINHENKEIKVWKSGKMLDKGIKFADFNEECIQRPQKIRKILARREVSYVRFEQDIVPQKLVVGDMTYWKV</sequence>
<evidence type="ECO:0000313" key="1">
    <source>
        <dbReference type="EMBL" id="KAF2668286.1"/>
    </source>
</evidence>
<reference evidence="1" key="1">
    <citation type="journal article" date="2020" name="Stud. Mycol.">
        <title>101 Dothideomycetes genomes: a test case for predicting lifestyles and emergence of pathogens.</title>
        <authorList>
            <person name="Haridas S."/>
            <person name="Albert R."/>
            <person name="Binder M."/>
            <person name="Bloem J."/>
            <person name="Labutti K."/>
            <person name="Salamov A."/>
            <person name="Andreopoulos B."/>
            <person name="Baker S."/>
            <person name="Barry K."/>
            <person name="Bills G."/>
            <person name="Bluhm B."/>
            <person name="Cannon C."/>
            <person name="Castanera R."/>
            <person name="Culley D."/>
            <person name="Daum C."/>
            <person name="Ezra D."/>
            <person name="Gonzalez J."/>
            <person name="Henrissat B."/>
            <person name="Kuo A."/>
            <person name="Liang C."/>
            <person name="Lipzen A."/>
            <person name="Lutzoni F."/>
            <person name="Magnuson J."/>
            <person name="Mondo S."/>
            <person name="Nolan M."/>
            <person name="Ohm R."/>
            <person name="Pangilinan J."/>
            <person name="Park H.-J."/>
            <person name="Ramirez L."/>
            <person name="Alfaro M."/>
            <person name="Sun H."/>
            <person name="Tritt A."/>
            <person name="Yoshinaga Y."/>
            <person name="Zwiers L.-H."/>
            <person name="Turgeon B."/>
            <person name="Goodwin S."/>
            <person name="Spatafora J."/>
            <person name="Crous P."/>
            <person name="Grigoriev I."/>
        </authorList>
    </citation>
    <scope>NUCLEOTIDE SEQUENCE</scope>
    <source>
        <strain evidence="1">CBS 115976</strain>
    </source>
</reference>
<proteinExistence type="predicted"/>
<accession>A0A6A6U9K6</accession>
<protein>
    <submittedName>
        <fullName evidence="1">Uncharacterized protein</fullName>
    </submittedName>
</protein>
<organism evidence="1 2">
    <name type="scientific">Microthyrium microscopicum</name>
    <dbReference type="NCBI Taxonomy" id="703497"/>
    <lineage>
        <taxon>Eukaryota</taxon>
        <taxon>Fungi</taxon>
        <taxon>Dikarya</taxon>
        <taxon>Ascomycota</taxon>
        <taxon>Pezizomycotina</taxon>
        <taxon>Dothideomycetes</taxon>
        <taxon>Dothideomycetes incertae sedis</taxon>
        <taxon>Microthyriales</taxon>
        <taxon>Microthyriaceae</taxon>
        <taxon>Microthyrium</taxon>
    </lineage>
</organism>